<dbReference type="RefSeq" id="WP_136911392.1">
    <property type="nucleotide sequence ID" value="NZ_SUMD01000010.1"/>
</dbReference>
<comment type="caution">
    <text evidence="1">The sequence shown here is derived from an EMBL/GenBank/DDBJ whole genome shotgun (WGS) entry which is preliminary data.</text>
</comment>
<dbReference type="EMBL" id="SUMD01000010">
    <property type="protein sequence ID" value="TJZ75828.1"/>
    <property type="molecule type" value="Genomic_DNA"/>
</dbReference>
<evidence type="ECO:0000313" key="2">
    <source>
        <dbReference type="Proteomes" id="UP000305109"/>
    </source>
</evidence>
<sequence length="78" mass="8510">MLGIMLDRKGRVEFKVIERLGVDHPGLDEEHRAPARGRPGLILVEMAGPRSAIHIGDFISFAPGEVSIYPTGIWSSGE</sequence>
<organism evidence="1 2">
    <name type="scientific">Rhodococcus oryzae</name>
    <dbReference type="NCBI Taxonomy" id="2571143"/>
    <lineage>
        <taxon>Bacteria</taxon>
        <taxon>Bacillati</taxon>
        <taxon>Actinomycetota</taxon>
        <taxon>Actinomycetes</taxon>
        <taxon>Mycobacteriales</taxon>
        <taxon>Nocardiaceae</taxon>
        <taxon>Rhodococcus</taxon>
    </lineage>
</organism>
<accession>A0ABY2RG53</accession>
<gene>
    <name evidence="1" type="ORF">FCG67_19785</name>
</gene>
<evidence type="ECO:0000313" key="1">
    <source>
        <dbReference type="EMBL" id="TJZ75828.1"/>
    </source>
</evidence>
<protein>
    <submittedName>
        <fullName evidence="1">Uncharacterized protein</fullName>
    </submittedName>
</protein>
<dbReference type="Proteomes" id="UP000305109">
    <property type="component" value="Unassembled WGS sequence"/>
</dbReference>
<proteinExistence type="predicted"/>
<keyword evidence="2" id="KW-1185">Reference proteome</keyword>
<name>A0ABY2RG53_9NOCA</name>
<reference evidence="1 2" key="1">
    <citation type="submission" date="2019-04" db="EMBL/GenBank/DDBJ databases">
        <title>Rhodococcus oryzae sp. nov., a novel actinomycete isolated from rhizosphere soil of rice (Oryza sativa L.).</title>
        <authorList>
            <person name="Li C."/>
        </authorList>
    </citation>
    <scope>NUCLEOTIDE SEQUENCE [LARGE SCALE GENOMIC DNA]</scope>
    <source>
        <strain evidence="1 2">NEAU-CX67</strain>
    </source>
</reference>